<accession>A0A2T3J7U9</accession>
<dbReference type="AlphaFoldDB" id="A0A2T3J7U9"/>
<dbReference type="Pfam" id="PF02195">
    <property type="entry name" value="ParB_N"/>
    <property type="match status" value="1"/>
</dbReference>
<dbReference type="GO" id="GO:0007059">
    <property type="term" value="P:chromosome segregation"/>
    <property type="evidence" value="ECO:0007669"/>
    <property type="project" value="TreeGrafter"/>
</dbReference>
<dbReference type="InterPro" id="IPR004437">
    <property type="entry name" value="ParB/RepB/Spo0J"/>
</dbReference>
<dbReference type="PANTHER" id="PTHR33375">
    <property type="entry name" value="CHROMOSOME-PARTITIONING PROTEIN PARB-RELATED"/>
    <property type="match status" value="1"/>
</dbReference>
<dbReference type="RefSeq" id="WP_107245262.1">
    <property type="nucleotide sequence ID" value="NZ_PYMJ01000041.1"/>
</dbReference>
<dbReference type="EMBL" id="PYMJ01000041">
    <property type="protein sequence ID" value="PSU44841.1"/>
    <property type="molecule type" value="Genomic_DNA"/>
</dbReference>
<dbReference type="InterPro" id="IPR003115">
    <property type="entry name" value="ParB_N"/>
</dbReference>
<dbReference type="SMART" id="SM00470">
    <property type="entry name" value="ParB"/>
    <property type="match status" value="1"/>
</dbReference>
<gene>
    <name evidence="4" type="ORF">C9J12_25440</name>
</gene>
<evidence type="ECO:0000313" key="4">
    <source>
        <dbReference type="EMBL" id="PSU44841.1"/>
    </source>
</evidence>
<sequence length="298" mass="33216">MSLRDRAAGIDLLDESNVELREGEKILKIPVSEIYSESQVRKYFPIEKIKDLGASIKEHGQIQPIVVYPMDGKGYKIQKGECRWRGAKLHEISHLDAIVRTTGTMFQQLAENIHRIDLDPFEVGAALLLMKKEEGLNNKQLAKKMTISESEISAFLKTVSAPEFVVKAYYDDQIGDKETVNSLRIAASMNEEMTKNLLANEVTRQGAQLLVKKLKVETINVSSRGKKKSKARDASQPRTNETHINQPKAIRVSLSDGRQGLIDTHGEADIGYLSIIIDKCSEAVILPVTDVNLIGYGN</sequence>
<dbReference type="Gene3D" id="1.10.10.2830">
    <property type="match status" value="1"/>
</dbReference>
<comment type="caution">
    <text evidence="4">The sequence shown here is derived from an EMBL/GenBank/DDBJ whole genome shotgun (WGS) entry which is preliminary data.</text>
</comment>
<keyword evidence="5" id="KW-1185">Reference proteome</keyword>
<evidence type="ECO:0000256" key="2">
    <source>
        <dbReference type="SAM" id="MobiDB-lite"/>
    </source>
</evidence>
<feature type="domain" description="ParB-like N-terminal" evidence="3">
    <location>
        <begin position="27"/>
        <end position="113"/>
    </location>
</feature>
<reference evidence="4 5" key="1">
    <citation type="submission" date="2018-01" db="EMBL/GenBank/DDBJ databases">
        <title>Whole genome sequencing of Histamine producing bacteria.</title>
        <authorList>
            <person name="Butler K."/>
        </authorList>
    </citation>
    <scope>NUCLEOTIDE SEQUENCE [LARGE SCALE GENOMIC DNA]</scope>
    <source>
        <strain evidence="4 5">JCM 12947</strain>
    </source>
</reference>
<dbReference type="SUPFAM" id="SSF110849">
    <property type="entry name" value="ParB/Sulfiredoxin"/>
    <property type="match status" value="1"/>
</dbReference>
<evidence type="ECO:0000259" key="3">
    <source>
        <dbReference type="SMART" id="SM00470"/>
    </source>
</evidence>
<dbReference type="Gene3D" id="3.90.1530.30">
    <property type="match status" value="1"/>
</dbReference>
<evidence type="ECO:0000256" key="1">
    <source>
        <dbReference type="ARBA" id="ARBA00006295"/>
    </source>
</evidence>
<name>A0A2T3J7U9_9GAMM</name>
<dbReference type="OrthoDB" id="9796891at2"/>
<organism evidence="4 5">
    <name type="scientific">Photobacterium frigidiphilum</name>
    <dbReference type="NCBI Taxonomy" id="264736"/>
    <lineage>
        <taxon>Bacteria</taxon>
        <taxon>Pseudomonadati</taxon>
        <taxon>Pseudomonadota</taxon>
        <taxon>Gammaproteobacteria</taxon>
        <taxon>Vibrionales</taxon>
        <taxon>Vibrionaceae</taxon>
        <taxon>Photobacterium</taxon>
    </lineage>
</organism>
<dbReference type="PANTHER" id="PTHR33375:SF1">
    <property type="entry name" value="CHROMOSOME-PARTITIONING PROTEIN PARB-RELATED"/>
    <property type="match status" value="1"/>
</dbReference>
<dbReference type="Proteomes" id="UP000240987">
    <property type="component" value="Unassembled WGS sequence"/>
</dbReference>
<dbReference type="GO" id="GO:0003677">
    <property type="term" value="F:DNA binding"/>
    <property type="evidence" value="ECO:0007669"/>
    <property type="project" value="InterPro"/>
</dbReference>
<dbReference type="InterPro" id="IPR036086">
    <property type="entry name" value="ParB/Sulfiredoxin_sf"/>
</dbReference>
<feature type="region of interest" description="Disordered" evidence="2">
    <location>
        <begin position="221"/>
        <end position="246"/>
    </location>
</feature>
<dbReference type="InterPro" id="IPR050336">
    <property type="entry name" value="Chromosome_partition/occlusion"/>
</dbReference>
<evidence type="ECO:0000313" key="5">
    <source>
        <dbReference type="Proteomes" id="UP000240987"/>
    </source>
</evidence>
<dbReference type="GO" id="GO:0005694">
    <property type="term" value="C:chromosome"/>
    <property type="evidence" value="ECO:0007669"/>
    <property type="project" value="TreeGrafter"/>
</dbReference>
<dbReference type="NCBIfam" id="TIGR00180">
    <property type="entry name" value="parB_part"/>
    <property type="match status" value="1"/>
</dbReference>
<proteinExistence type="inferred from homology"/>
<comment type="similarity">
    <text evidence="1">Belongs to the ParB family.</text>
</comment>
<feature type="compositionally biased region" description="Polar residues" evidence="2">
    <location>
        <begin position="236"/>
        <end position="245"/>
    </location>
</feature>
<protein>
    <submittedName>
        <fullName evidence="4">Chromosome partitioning protein ParB</fullName>
    </submittedName>
</protein>